<dbReference type="PROSITE" id="PS51257">
    <property type="entry name" value="PROKAR_LIPOPROTEIN"/>
    <property type="match status" value="1"/>
</dbReference>
<dbReference type="PANTHER" id="PTHR30336">
    <property type="entry name" value="INNER MEMBRANE PROTEIN, PROBABLE PERMEASE"/>
    <property type="match status" value="1"/>
</dbReference>
<evidence type="ECO:0000256" key="1">
    <source>
        <dbReference type="SAM" id="Phobius"/>
    </source>
</evidence>
<keyword evidence="4" id="KW-1185">Reference proteome</keyword>
<dbReference type="InterPro" id="IPR014729">
    <property type="entry name" value="Rossmann-like_a/b/a_fold"/>
</dbReference>
<name>A0ABW5UN50_9BURK</name>
<comment type="caution">
    <text evidence="3">The sequence shown here is derived from an EMBL/GenBank/DDBJ whole genome shotgun (WGS) entry which is preliminary data.</text>
</comment>
<dbReference type="CDD" id="cd06259">
    <property type="entry name" value="YdcF-like"/>
    <property type="match status" value="1"/>
</dbReference>
<evidence type="ECO:0000313" key="3">
    <source>
        <dbReference type="EMBL" id="MFD2755052.1"/>
    </source>
</evidence>
<feature type="transmembrane region" description="Helical" evidence="1">
    <location>
        <begin position="41"/>
        <end position="62"/>
    </location>
</feature>
<keyword evidence="1" id="KW-0812">Transmembrane</keyword>
<keyword evidence="1" id="KW-0472">Membrane</keyword>
<feature type="domain" description="DUF218" evidence="2">
    <location>
        <begin position="79"/>
        <end position="225"/>
    </location>
</feature>
<keyword evidence="1" id="KW-1133">Transmembrane helix</keyword>
<dbReference type="Proteomes" id="UP001597463">
    <property type="component" value="Unassembled WGS sequence"/>
</dbReference>
<evidence type="ECO:0000259" key="2">
    <source>
        <dbReference type="Pfam" id="PF02698"/>
    </source>
</evidence>
<sequence>MAKGHFNLGVIVPAMLGTAGLLIACKWAALQRWRHASPGHARLWTAGWALFALWLASLLFFWSRLLGMGLAPAQVPPVQAIVVLGSATLDGEPRPPLAARLDTAAALARLQPQALIAVCGGVDWGEKESEAEIMARYLQQRHGIEPGRLVLEKHSTSTELNLRLSRPLLAERGVGADAPMAIVSSDFHLMRVMAMVRRQGLGDAHPVAAPTPPTMRFNAWLREYFAMASGWALGEV</sequence>
<dbReference type="Pfam" id="PF02698">
    <property type="entry name" value="DUF218"/>
    <property type="match status" value="1"/>
</dbReference>
<dbReference type="EMBL" id="JBHUMV010000006">
    <property type="protein sequence ID" value="MFD2755052.1"/>
    <property type="molecule type" value="Genomic_DNA"/>
</dbReference>
<gene>
    <name evidence="3" type="ORF">ACFSW6_13210</name>
</gene>
<feature type="transmembrane region" description="Helical" evidence="1">
    <location>
        <begin position="6"/>
        <end position="29"/>
    </location>
</feature>
<dbReference type="InterPro" id="IPR003848">
    <property type="entry name" value="DUF218"/>
</dbReference>
<reference evidence="4" key="1">
    <citation type="journal article" date="2019" name="Int. J. Syst. Evol. Microbiol.">
        <title>The Global Catalogue of Microorganisms (GCM) 10K type strain sequencing project: providing services to taxonomists for standard genome sequencing and annotation.</title>
        <authorList>
            <consortium name="The Broad Institute Genomics Platform"/>
            <consortium name="The Broad Institute Genome Sequencing Center for Infectious Disease"/>
            <person name="Wu L."/>
            <person name="Ma J."/>
        </authorList>
    </citation>
    <scope>NUCLEOTIDE SEQUENCE [LARGE SCALE GENOMIC DNA]</scope>
    <source>
        <strain evidence="4">TISTR 1906</strain>
    </source>
</reference>
<organism evidence="3 4">
    <name type="scientific">Comamonas terrae</name>
    <dbReference type="NCBI Taxonomy" id="673548"/>
    <lineage>
        <taxon>Bacteria</taxon>
        <taxon>Pseudomonadati</taxon>
        <taxon>Pseudomonadota</taxon>
        <taxon>Betaproteobacteria</taxon>
        <taxon>Burkholderiales</taxon>
        <taxon>Comamonadaceae</taxon>
        <taxon>Comamonas</taxon>
    </lineage>
</organism>
<dbReference type="PANTHER" id="PTHR30336:SF20">
    <property type="entry name" value="DUF218 DOMAIN-CONTAINING PROTEIN"/>
    <property type="match status" value="1"/>
</dbReference>
<dbReference type="RefSeq" id="WP_083526792.1">
    <property type="nucleotide sequence ID" value="NZ_BCNT01000026.1"/>
</dbReference>
<dbReference type="Gene3D" id="3.40.50.620">
    <property type="entry name" value="HUPs"/>
    <property type="match status" value="1"/>
</dbReference>
<evidence type="ECO:0000313" key="4">
    <source>
        <dbReference type="Proteomes" id="UP001597463"/>
    </source>
</evidence>
<accession>A0ABW5UN50</accession>
<dbReference type="InterPro" id="IPR051599">
    <property type="entry name" value="Cell_Envelope_Assoc"/>
</dbReference>
<proteinExistence type="predicted"/>
<protein>
    <submittedName>
        <fullName evidence="3">YdcF family protein</fullName>
    </submittedName>
</protein>